<keyword evidence="2 5" id="KW-0145">Chemotaxis</keyword>
<dbReference type="Pfam" id="PF00072">
    <property type="entry name" value="Response_reg"/>
    <property type="match status" value="1"/>
</dbReference>
<evidence type="ECO:0000256" key="6">
    <source>
        <dbReference type="PROSITE-ProRule" id="PRU00050"/>
    </source>
</evidence>
<evidence type="ECO:0000313" key="11">
    <source>
        <dbReference type="Proteomes" id="UP001055117"/>
    </source>
</evidence>
<evidence type="ECO:0000256" key="1">
    <source>
        <dbReference type="ARBA" id="ARBA00022490"/>
    </source>
</evidence>
<dbReference type="HAMAP" id="MF_00099">
    <property type="entry name" value="CheB_chemtxs"/>
    <property type="match status" value="1"/>
</dbReference>
<dbReference type="EC" id="3.5.1.44" evidence="5"/>
<feature type="active site" evidence="5 6">
    <location>
        <position position="200"/>
    </location>
</feature>
<dbReference type="EC" id="3.1.1.61" evidence="5"/>
<dbReference type="PANTHER" id="PTHR42872">
    <property type="entry name" value="PROTEIN-GLUTAMATE METHYLESTERASE/PROTEIN-GLUTAMINE GLUTAMINASE"/>
    <property type="match status" value="1"/>
</dbReference>
<dbReference type="InterPro" id="IPR011006">
    <property type="entry name" value="CheY-like_superfamily"/>
</dbReference>
<organism evidence="10 11">
    <name type="scientific">Methylobacterium cerastii</name>
    <dbReference type="NCBI Taxonomy" id="932741"/>
    <lineage>
        <taxon>Bacteria</taxon>
        <taxon>Pseudomonadati</taxon>
        <taxon>Pseudomonadota</taxon>
        <taxon>Alphaproteobacteria</taxon>
        <taxon>Hyphomicrobiales</taxon>
        <taxon>Methylobacteriaceae</taxon>
        <taxon>Methylobacterium</taxon>
    </lineage>
</organism>
<dbReference type="CDD" id="cd17541">
    <property type="entry name" value="REC_CheB-like"/>
    <property type="match status" value="1"/>
</dbReference>
<feature type="active site" evidence="5 6">
    <location>
        <position position="173"/>
    </location>
</feature>
<dbReference type="InterPro" id="IPR001789">
    <property type="entry name" value="Sig_transdc_resp-reg_receiver"/>
</dbReference>
<reference evidence="10 11" key="1">
    <citation type="journal article" date="2021" name="Front. Microbiol.">
        <title>Comprehensive Comparative Genomics and Phenotyping of Methylobacterium Species.</title>
        <authorList>
            <person name="Alessa O."/>
            <person name="Ogura Y."/>
            <person name="Fujitani Y."/>
            <person name="Takami H."/>
            <person name="Hayashi T."/>
            <person name="Sahin N."/>
            <person name="Tani A."/>
        </authorList>
    </citation>
    <scope>NUCLEOTIDE SEQUENCE [LARGE SCALE GENOMIC DNA]</scope>
    <source>
        <strain evidence="10 11">DSM 23679</strain>
    </source>
</reference>
<dbReference type="Gene3D" id="3.40.50.180">
    <property type="entry name" value="Methylesterase CheB, C-terminal domain"/>
    <property type="match status" value="1"/>
</dbReference>
<dbReference type="SUPFAM" id="SSF52738">
    <property type="entry name" value="Methylesterase CheB, C-terminal domain"/>
    <property type="match status" value="1"/>
</dbReference>
<proteinExistence type="inferred from homology"/>
<dbReference type="PROSITE" id="PS50110">
    <property type="entry name" value="RESPONSE_REGULATORY"/>
    <property type="match status" value="1"/>
</dbReference>
<sequence length="366" mass="38217">MSDPVRVMLVEDSLVVRELLRHILSRDPRLACVAAVASGEEALSAIDSVRPDVISMDIRLPGIDGLETTRRIMSEHPTPIVVIADAVEDSSLRISMNALRAGALSVVEKPVATTHAGYDAVAGEICTQLRIMAQVPVIRRRPIGTEWLGRSPATAILASAASLPPTVLAIAASTGGPPALARVIGALPETFPLPVLVVQHMGAAFMDGFASWLDGVVPMPVSVARDGERAEPGRVYVAPGDRHLEYGPGRTLRLLDSLPVSGQRPAATVLFRSVARQAGASGLGVLLTGMGEDGALGLLDMHAAGAQTVAEHESTAVVYGMPAAAVRLKAARAVLPLDRIAAHLLRLAMPPAMPATSPGAWPDRPA</sequence>
<dbReference type="NCBIfam" id="NF001965">
    <property type="entry name" value="PRK00742.1"/>
    <property type="match status" value="1"/>
</dbReference>
<evidence type="ECO:0000256" key="4">
    <source>
        <dbReference type="ARBA" id="ARBA00048267"/>
    </source>
</evidence>
<dbReference type="Pfam" id="PF01339">
    <property type="entry name" value="CheB_methylest"/>
    <property type="match status" value="1"/>
</dbReference>
<comment type="catalytic activity">
    <reaction evidence="5">
        <text>L-glutaminyl-[protein] + H2O = L-glutamyl-[protein] + NH4(+)</text>
        <dbReference type="Rhea" id="RHEA:16441"/>
        <dbReference type="Rhea" id="RHEA-COMP:10207"/>
        <dbReference type="Rhea" id="RHEA-COMP:10208"/>
        <dbReference type="ChEBI" id="CHEBI:15377"/>
        <dbReference type="ChEBI" id="CHEBI:28938"/>
        <dbReference type="ChEBI" id="CHEBI:29973"/>
        <dbReference type="ChEBI" id="CHEBI:30011"/>
        <dbReference type="EC" id="3.5.1.44"/>
    </reaction>
</comment>
<evidence type="ECO:0000259" key="9">
    <source>
        <dbReference type="PROSITE" id="PS50122"/>
    </source>
</evidence>
<evidence type="ECO:0000256" key="7">
    <source>
        <dbReference type="PROSITE-ProRule" id="PRU00169"/>
    </source>
</evidence>
<comment type="function">
    <text evidence="5">Involved in chemotaxis. Part of a chemotaxis signal transduction system that modulates chemotaxis in response to various stimuli. Catalyzes the demethylation of specific methylglutamate residues introduced into the chemoreceptors (methyl-accepting chemotaxis proteins or MCP) by CheR. Also mediates the irreversible deamidation of specific glutamine residues to glutamic acid.</text>
</comment>
<evidence type="ECO:0000259" key="8">
    <source>
        <dbReference type="PROSITE" id="PS50110"/>
    </source>
</evidence>
<dbReference type="InterPro" id="IPR035909">
    <property type="entry name" value="CheB_C"/>
</dbReference>
<dbReference type="EMBL" id="BPQG01000036">
    <property type="protein sequence ID" value="GJD44746.1"/>
    <property type="molecule type" value="Genomic_DNA"/>
</dbReference>
<dbReference type="InterPro" id="IPR008248">
    <property type="entry name" value="CheB-like"/>
</dbReference>
<dbReference type="PIRSF" id="PIRSF000876">
    <property type="entry name" value="RR_chemtxs_CheB"/>
    <property type="match status" value="1"/>
</dbReference>
<evidence type="ECO:0000256" key="3">
    <source>
        <dbReference type="ARBA" id="ARBA00022801"/>
    </source>
</evidence>
<feature type="active site" evidence="5 6">
    <location>
        <position position="293"/>
    </location>
</feature>
<comment type="catalytic activity">
    <reaction evidence="4 5">
        <text>[protein]-L-glutamate 5-O-methyl ester + H2O = L-glutamyl-[protein] + methanol + H(+)</text>
        <dbReference type="Rhea" id="RHEA:23236"/>
        <dbReference type="Rhea" id="RHEA-COMP:10208"/>
        <dbReference type="Rhea" id="RHEA-COMP:10311"/>
        <dbReference type="ChEBI" id="CHEBI:15377"/>
        <dbReference type="ChEBI" id="CHEBI:15378"/>
        <dbReference type="ChEBI" id="CHEBI:17790"/>
        <dbReference type="ChEBI" id="CHEBI:29973"/>
        <dbReference type="ChEBI" id="CHEBI:82795"/>
        <dbReference type="EC" id="3.1.1.61"/>
    </reaction>
</comment>
<dbReference type="Gene3D" id="3.40.50.2300">
    <property type="match status" value="1"/>
</dbReference>
<gene>
    <name evidence="10" type="primary">cheB2</name>
    <name evidence="5" type="synonym">cheB</name>
    <name evidence="10" type="ORF">AFCDBAGC_2613</name>
</gene>
<feature type="domain" description="CheB-type methylesterase" evidence="9">
    <location>
        <begin position="164"/>
        <end position="345"/>
    </location>
</feature>
<comment type="caution">
    <text evidence="10">The sequence shown here is derived from an EMBL/GenBank/DDBJ whole genome shotgun (WGS) entry which is preliminary data.</text>
</comment>
<keyword evidence="1 5" id="KW-0963">Cytoplasm</keyword>
<keyword evidence="5 7" id="KW-0597">Phosphoprotein</keyword>
<comment type="PTM">
    <text evidence="5">Phosphorylated by CheA. Phosphorylation of the N-terminal regulatory domain activates the methylesterase activity.</text>
</comment>
<dbReference type="PROSITE" id="PS50122">
    <property type="entry name" value="CHEB"/>
    <property type="match status" value="1"/>
</dbReference>
<accession>A0ABQ4QHK7</accession>
<evidence type="ECO:0000313" key="10">
    <source>
        <dbReference type="EMBL" id="GJD44746.1"/>
    </source>
</evidence>
<keyword evidence="11" id="KW-1185">Reference proteome</keyword>
<comment type="subcellular location">
    <subcellularLocation>
        <location evidence="5">Cytoplasm</location>
    </subcellularLocation>
</comment>
<protein>
    <recommendedName>
        <fullName evidence="5">Protein-glutamate methylesterase/protein-glutamine glutaminase</fullName>
        <ecNumber evidence="5">3.1.1.61</ecNumber>
        <ecNumber evidence="5">3.5.1.44</ecNumber>
    </recommendedName>
</protein>
<comment type="similarity">
    <text evidence="5">Belongs to the CheB family.</text>
</comment>
<feature type="domain" description="Response regulatory" evidence="8">
    <location>
        <begin position="6"/>
        <end position="124"/>
    </location>
</feature>
<dbReference type="PANTHER" id="PTHR42872:SF6">
    <property type="entry name" value="PROTEIN-GLUTAMATE METHYLESTERASE_PROTEIN-GLUTAMINE GLUTAMINASE"/>
    <property type="match status" value="1"/>
</dbReference>
<name>A0ABQ4QHK7_9HYPH</name>
<dbReference type="CDD" id="cd16432">
    <property type="entry name" value="CheB_Rec"/>
    <property type="match status" value="1"/>
</dbReference>
<dbReference type="InterPro" id="IPR000673">
    <property type="entry name" value="Sig_transdc_resp-reg_Me-estase"/>
</dbReference>
<comment type="domain">
    <text evidence="5">Contains a C-terminal catalytic domain, and an N-terminal region which modulates catalytic activity.</text>
</comment>
<evidence type="ECO:0000256" key="5">
    <source>
        <dbReference type="HAMAP-Rule" id="MF_00099"/>
    </source>
</evidence>
<keyword evidence="3 5" id="KW-0378">Hydrolase</keyword>
<feature type="modified residue" description="4-aspartylphosphate" evidence="5 7">
    <location>
        <position position="57"/>
    </location>
</feature>
<dbReference type="SUPFAM" id="SSF52172">
    <property type="entry name" value="CheY-like"/>
    <property type="match status" value="1"/>
</dbReference>
<dbReference type="SMART" id="SM00448">
    <property type="entry name" value="REC"/>
    <property type="match status" value="1"/>
</dbReference>
<evidence type="ECO:0000256" key="2">
    <source>
        <dbReference type="ARBA" id="ARBA00022500"/>
    </source>
</evidence>
<dbReference type="Proteomes" id="UP001055117">
    <property type="component" value="Unassembled WGS sequence"/>
</dbReference>